<keyword evidence="1" id="KW-0472">Membrane</keyword>
<dbReference type="RefSeq" id="WP_064438622.1">
    <property type="nucleotide sequence ID" value="NZ_BDDI01000001.1"/>
</dbReference>
<feature type="transmembrane region" description="Helical" evidence="1">
    <location>
        <begin position="87"/>
        <end position="113"/>
    </location>
</feature>
<evidence type="ECO:0000313" key="2">
    <source>
        <dbReference type="EMBL" id="MBB3038288.1"/>
    </source>
</evidence>
<feature type="transmembrane region" description="Helical" evidence="1">
    <location>
        <begin position="210"/>
        <end position="229"/>
    </location>
</feature>
<feature type="transmembrane region" description="Helical" evidence="1">
    <location>
        <begin position="133"/>
        <end position="156"/>
    </location>
</feature>
<feature type="transmembrane region" description="Helical" evidence="1">
    <location>
        <begin position="52"/>
        <end position="80"/>
    </location>
</feature>
<feature type="transmembrane region" description="Helical" evidence="1">
    <location>
        <begin position="177"/>
        <end position="198"/>
    </location>
</feature>
<evidence type="ECO:0000256" key="1">
    <source>
        <dbReference type="SAM" id="Phobius"/>
    </source>
</evidence>
<dbReference type="OrthoDB" id="4964568at2"/>
<keyword evidence="1" id="KW-0812">Transmembrane</keyword>
<proteinExistence type="predicted"/>
<evidence type="ECO:0000313" key="3">
    <source>
        <dbReference type="Proteomes" id="UP000567922"/>
    </source>
</evidence>
<organism evidence="2 3">
    <name type="scientific">Hoyosella altamirensis</name>
    <dbReference type="NCBI Taxonomy" id="616997"/>
    <lineage>
        <taxon>Bacteria</taxon>
        <taxon>Bacillati</taxon>
        <taxon>Actinomycetota</taxon>
        <taxon>Actinomycetes</taxon>
        <taxon>Mycobacteriales</taxon>
        <taxon>Hoyosellaceae</taxon>
        <taxon>Hoyosella</taxon>
    </lineage>
</organism>
<sequence>MTHRNSHSSSAGTARWGISLIAIAATVPYLALKAHWLFGGRIGLNDPEFGTGTIMLALNAVTAAMEIVAVVLALAFVTAWGRRLPSLLVVAPMWVATGLLGQILITLPIQLAIGATSEPAVDEHLADPPIESWVFAVVYAGFAVLGIFLIAGFALYARERWSASQKWAEGLAEGRRVGPVEFTAFILPIALAVASTVHLMTADRADLGRLIGEIIVFTIAAVSAMALALGRPQSLRRWVAIASAFFSSGALASWGCYLLVVLLVPKDLTAENSVTAGAIAMAALKALAGFCCAAVLARALDPDGSRHGYGGDHTSSGVQSSRLTTTN</sequence>
<feature type="transmembrane region" description="Helical" evidence="1">
    <location>
        <begin position="241"/>
        <end position="264"/>
    </location>
</feature>
<feature type="transmembrane region" description="Helical" evidence="1">
    <location>
        <begin position="12"/>
        <end position="32"/>
    </location>
</feature>
<protein>
    <submittedName>
        <fullName evidence="2">Uncharacterized protein</fullName>
    </submittedName>
</protein>
<keyword evidence="1" id="KW-1133">Transmembrane helix</keyword>
<name>A0A839RPZ1_9ACTN</name>
<dbReference type="Proteomes" id="UP000567922">
    <property type="component" value="Unassembled WGS sequence"/>
</dbReference>
<keyword evidence="3" id="KW-1185">Reference proteome</keyword>
<comment type="caution">
    <text evidence="2">The sequence shown here is derived from an EMBL/GenBank/DDBJ whole genome shotgun (WGS) entry which is preliminary data.</text>
</comment>
<reference evidence="2 3" key="1">
    <citation type="submission" date="2020-08" db="EMBL/GenBank/DDBJ databases">
        <title>Sequencing the genomes of 1000 actinobacteria strains.</title>
        <authorList>
            <person name="Klenk H.-P."/>
        </authorList>
    </citation>
    <scope>NUCLEOTIDE SEQUENCE [LARGE SCALE GENOMIC DNA]</scope>
    <source>
        <strain evidence="2 3">DSM 45258</strain>
    </source>
</reference>
<accession>A0A839RPZ1</accession>
<dbReference type="AlphaFoldDB" id="A0A839RPZ1"/>
<feature type="transmembrane region" description="Helical" evidence="1">
    <location>
        <begin position="276"/>
        <end position="297"/>
    </location>
</feature>
<gene>
    <name evidence="2" type="ORF">FHU29_002737</name>
</gene>
<dbReference type="EMBL" id="JACHWS010000002">
    <property type="protein sequence ID" value="MBB3038288.1"/>
    <property type="molecule type" value="Genomic_DNA"/>
</dbReference>